<protein>
    <submittedName>
        <fullName evidence="3">Methylmalonyl-CoA mutase</fullName>
    </submittedName>
</protein>
<dbReference type="InterPro" id="IPR006099">
    <property type="entry name" value="MeMalonylCoA_mutase_a/b_cat"/>
</dbReference>
<keyword evidence="4" id="KW-1185">Reference proteome</keyword>
<dbReference type="Gene3D" id="3.20.20.240">
    <property type="entry name" value="Methylmalonyl-CoA mutase"/>
    <property type="match status" value="1"/>
</dbReference>
<dbReference type="EMBL" id="RQJO01000009">
    <property type="protein sequence ID" value="RRB02376.1"/>
    <property type="molecule type" value="Genomic_DNA"/>
</dbReference>
<dbReference type="GO" id="GO:0016866">
    <property type="term" value="F:intramolecular transferase activity"/>
    <property type="evidence" value="ECO:0007669"/>
    <property type="project" value="InterPro"/>
</dbReference>
<name>A0A3P1BNI8_9BACT</name>
<dbReference type="PANTHER" id="PTHR48101:SF1">
    <property type="entry name" value="METHYLMALONYL-COA MUTASE, LARGE SUBUNIT"/>
    <property type="match status" value="1"/>
</dbReference>
<proteinExistence type="predicted"/>
<feature type="compositionally biased region" description="Basic and acidic residues" evidence="1">
    <location>
        <begin position="451"/>
        <end position="461"/>
    </location>
</feature>
<evidence type="ECO:0000313" key="3">
    <source>
        <dbReference type="EMBL" id="RRB02376.1"/>
    </source>
</evidence>
<dbReference type="Pfam" id="PF01642">
    <property type="entry name" value="MM_CoA_mutase"/>
    <property type="match status" value="1"/>
</dbReference>
<accession>A0A3P1BNI8</accession>
<feature type="domain" description="Methylmalonyl-CoA mutase alpha/beta chain catalytic" evidence="2">
    <location>
        <begin position="167"/>
        <end position="437"/>
    </location>
</feature>
<evidence type="ECO:0000313" key="4">
    <source>
        <dbReference type="Proteomes" id="UP000271925"/>
    </source>
</evidence>
<evidence type="ECO:0000259" key="2">
    <source>
        <dbReference type="Pfam" id="PF01642"/>
    </source>
</evidence>
<reference evidence="3 4" key="1">
    <citation type="submission" date="2018-11" db="EMBL/GenBank/DDBJ databases">
        <authorList>
            <person name="Zhou Z."/>
            <person name="Wang G."/>
        </authorList>
    </citation>
    <scope>NUCLEOTIDE SEQUENCE [LARGE SCALE GENOMIC DNA]</scope>
    <source>
        <strain evidence="3 4">KCTC52004</strain>
    </source>
</reference>
<organism evidence="3 4">
    <name type="scientific">Larkinella rosea</name>
    <dbReference type="NCBI Taxonomy" id="2025312"/>
    <lineage>
        <taxon>Bacteria</taxon>
        <taxon>Pseudomonadati</taxon>
        <taxon>Bacteroidota</taxon>
        <taxon>Cytophagia</taxon>
        <taxon>Cytophagales</taxon>
        <taxon>Spirosomataceae</taxon>
        <taxon>Larkinella</taxon>
    </lineage>
</organism>
<dbReference type="RefSeq" id="WP_124876538.1">
    <property type="nucleotide sequence ID" value="NZ_RQJO01000009.1"/>
</dbReference>
<dbReference type="PANTHER" id="PTHR48101">
    <property type="entry name" value="METHYLMALONYL-COA MUTASE, MITOCHONDRIAL-RELATED"/>
    <property type="match status" value="1"/>
</dbReference>
<dbReference type="Proteomes" id="UP000271925">
    <property type="component" value="Unassembled WGS sequence"/>
</dbReference>
<gene>
    <name evidence="3" type="ORF">EHT25_18060</name>
</gene>
<dbReference type="OrthoDB" id="9762378at2"/>
<comment type="caution">
    <text evidence="3">The sequence shown here is derived from an EMBL/GenBank/DDBJ whole genome shotgun (WGS) entry which is preliminary data.</text>
</comment>
<dbReference type="GO" id="GO:0031419">
    <property type="term" value="F:cobalamin binding"/>
    <property type="evidence" value="ECO:0007669"/>
    <property type="project" value="InterPro"/>
</dbReference>
<evidence type="ECO:0000256" key="1">
    <source>
        <dbReference type="SAM" id="MobiDB-lite"/>
    </source>
</evidence>
<feature type="region of interest" description="Disordered" evidence="1">
    <location>
        <begin position="437"/>
        <end position="461"/>
    </location>
</feature>
<sequence length="461" mass="51031">MPDLTIQKWFPSVTKAEWIQQVTTDLKGKSIESLNRTTLDGLETEPFYTAEDLANQSRTENRSTLTTGRPLGWLTVPDVPFTTEQETNTILRDWLTKGADGFRIDLSGFEVAQLDWLRLLNGLKLSETPVWLRTNGQSGQAANALNRFLPYQLKGGFFDEPIARRLQFGNDPKEAIAQVTEATRLTLNSPQFRTITAGSTVFHNSGATATQELAFTLNTVVDLYDRLTDSGLTVEQIAPKTALSVSVGTSYFTEIAKLRALRILWQRLLAFYDASFIQAGGPIPQSSFIHAQTSTFYDSTATPYNNLLRATTEAMAAVIGGCDSLTIHPYDAVFEEPDAFSNRIARNISILLKEEAHLDKTLDPSAGSYYLETLTKQLVGSAWDLFLKVENLGGLLKAVESGFIQEEIDKAYQAKVDAVENGRILVGVTKFRSNEAAVASPERSPTNEPGLAERRLAERFE</sequence>
<dbReference type="InterPro" id="IPR016176">
    <property type="entry name" value="Cbl-dep_enz_cat"/>
</dbReference>
<dbReference type="AlphaFoldDB" id="A0A3P1BNI8"/>
<dbReference type="SUPFAM" id="SSF51703">
    <property type="entry name" value="Cobalamin (vitamin B12)-dependent enzymes"/>
    <property type="match status" value="1"/>
</dbReference>